<reference evidence="2" key="1">
    <citation type="submission" date="2020-04" db="EMBL/GenBank/DDBJ databases">
        <title>Peptoniphilus sp. nov. isolated from swine feces.</title>
        <authorList>
            <person name="Ryu S.W."/>
        </authorList>
    </citation>
    <scope>NUCLEOTIDE SEQUENCE [LARGE SCALE GENOMIC DNA]</scope>
    <source>
        <strain evidence="2">AGMB00490</strain>
    </source>
</reference>
<dbReference type="RefSeq" id="WP_169968380.1">
    <property type="nucleotide sequence ID" value="NZ_JABDSR010000003.1"/>
</dbReference>
<dbReference type="AlphaFoldDB" id="A0A848R5Z9"/>
<feature type="domain" description="Phage tail-like C-terminal" evidence="1">
    <location>
        <begin position="133"/>
        <end position="247"/>
    </location>
</feature>
<dbReference type="InterPro" id="IPR048276">
    <property type="entry name" value="Phage_tail-like_C"/>
</dbReference>
<gene>
    <name evidence="2" type="ORF">HKO22_02825</name>
</gene>
<dbReference type="Proteomes" id="UP000568273">
    <property type="component" value="Unassembled WGS sequence"/>
</dbReference>
<keyword evidence="3" id="KW-1185">Reference proteome</keyword>
<sequence>MQSSEFSFNGIQSYDKGFMNIRMGSELAKRPLVGSRKINTSNYSNHGVYFLQSIEKEPIEFDLLIAPTEDRKWTRSLYNELVNWLVCDDYKEFYAGDDPHKIFYAICKDYVVWEGLNDYGAIPFSFTTNANHAWTVPERLTFTVNGSKFVNISNKSVFDDKFYPQMVVKKLNSKGDISLANYSNDTYTMKLKDIAKNEIIQIDNEYRTIYATDNPRNVYGESFNKNWFYLVGGNNRIEIKGDCEIIFDLQFPIV</sequence>
<name>A0A848R5Z9_9FIRM</name>
<accession>A0A848R5Z9</accession>
<evidence type="ECO:0000313" key="3">
    <source>
        <dbReference type="Proteomes" id="UP000568273"/>
    </source>
</evidence>
<evidence type="ECO:0000313" key="2">
    <source>
        <dbReference type="EMBL" id="NMW84677.1"/>
    </source>
</evidence>
<organism evidence="2 3">
    <name type="scientific">Peptoniphilus faecalis</name>
    <dbReference type="NCBI Taxonomy" id="2731255"/>
    <lineage>
        <taxon>Bacteria</taxon>
        <taxon>Bacillati</taxon>
        <taxon>Bacillota</taxon>
        <taxon>Tissierellia</taxon>
        <taxon>Tissierellales</taxon>
        <taxon>Peptoniphilaceae</taxon>
        <taxon>Peptoniphilus</taxon>
    </lineage>
</organism>
<protein>
    <recommendedName>
        <fullName evidence="1">Phage tail-like C-terminal domain-containing protein</fullName>
    </recommendedName>
</protein>
<evidence type="ECO:0000259" key="1">
    <source>
        <dbReference type="Pfam" id="PF20753"/>
    </source>
</evidence>
<proteinExistence type="predicted"/>
<dbReference type="Gene3D" id="2.40.30.200">
    <property type="match status" value="1"/>
</dbReference>
<dbReference type="Pfam" id="PF20753">
    <property type="entry name" value="DUF6558_C"/>
    <property type="match status" value="1"/>
</dbReference>
<comment type="caution">
    <text evidence="2">The sequence shown here is derived from an EMBL/GenBank/DDBJ whole genome shotgun (WGS) entry which is preliminary data.</text>
</comment>
<dbReference type="EMBL" id="JABDSR010000003">
    <property type="protein sequence ID" value="NMW84677.1"/>
    <property type="molecule type" value="Genomic_DNA"/>
</dbReference>